<dbReference type="Proteomes" id="UP001482620">
    <property type="component" value="Unassembled WGS sequence"/>
</dbReference>
<name>A0ABV0UZ58_9TELE</name>
<evidence type="ECO:0000313" key="2">
    <source>
        <dbReference type="Proteomes" id="UP001482620"/>
    </source>
</evidence>
<gene>
    <name evidence="1" type="ORF">ILYODFUR_029945</name>
</gene>
<proteinExistence type="predicted"/>
<evidence type="ECO:0000313" key="1">
    <source>
        <dbReference type="EMBL" id="MEQ2249501.1"/>
    </source>
</evidence>
<protein>
    <submittedName>
        <fullName evidence="1">Uncharacterized protein</fullName>
    </submittedName>
</protein>
<sequence length="103" mass="11790">MMENSLFSDLLSPTYSTYLHILTNDFTWPFNYSIECVDSPGTDVARPTDHSMVDDIYDHRLVQDLQHLAAHTENLSFLKNSLLFPFLYKACCCSSPAWCYGAK</sequence>
<dbReference type="EMBL" id="JAHRIQ010085444">
    <property type="protein sequence ID" value="MEQ2249501.1"/>
    <property type="molecule type" value="Genomic_DNA"/>
</dbReference>
<keyword evidence="2" id="KW-1185">Reference proteome</keyword>
<accession>A0ABV0UZ58</accession>
<organism evidence="1 2">
    <name type="scientific">Ilyodon furcidens</name>
    <name type="common">goldbreast splitfin</name>
    <dbReference type="NCBI Taxonomy" id="33524"/>
    <lineage>
        <taxon>Eukaryota</taxon>
        <taxon>Metazoa</taxon>
        <taxon>Chordata</taxon>
        <taxon>Craniata</taxon>
        <taxon>Vertebrata</taxon>
        <taxon>Euteleostomi</taxon>
        <taxon>Actinopterygii</taxon>
        <taxon>Neopterygii</taxon>
        <taxon>Teleostei</taxon>
        <taxon>Neoteleostei</taxon>
        <taxon>Acanthomorphata</taxon>
        <taxon>Ovalentaria</taxon>
        <taxon>Atherinomorphae</taxon>
        <taxon>Cyprinodontiformes</taxon>
        <taxon>Goodeidae</taxon>
        <taxon>Ilyodon</taxon>
    </lineage>
</organism>
<reference evidence="1 2" key="1">
    <citation type="submission" date="2021-06" db="EMBL/GenBank/DDBJ databases">
        <authorList>
            <person name="Palmer J.M."/>
        </authorList>
    </citation>
    <scope>NUCLEOTIDE SEQUENCE [LARGE SCALE GENOMIC DNA]</scope>
    <source>
        <strain evidence="2">if_2019</strain>
        <tissue evidence="1">Muscle</tissue>
    </source>
</reference>
<comment type="caution">
    <text evidence="1">The sequence shown here is derived from an EMBL/GenBank/DDBJ whole genome shotgun (WGS) entry which is preliminary data.</text>
</comment>